<evidence type="ECO:0000313" key="2">
    <source>
        <dbReference type="EMBL" id="RRO20907.1"/>
    </source>
</evidence>
<evidence type="ECO:0000313" key="3">
    <source>
        <dbReference type="Proteomes" id="UP000256540"/>
    </source>
</evidence>
<organism evidence="2 3">
    <name type="scientific">Pectobacterium aquaticum</name>
    <dbReference type="NCBI Taxonomy" id="2204145"/>
    <lineage>
        <taxon>Bacteria</taxon>
        <taxon>Pseudomonadati</taxon>
        <taxon>Pseudomonadota</taxon>
        <taxon>Gammaproteobacteria</taxon>
        <taxon>Enterobacterales</taxon>
        <taxon>Pectobacteriaceae</taxon>
        <taxon>Pectobacterium</taxon>
    </lineage>
</organism>
<comment type="caution">
    <text evidence="2">The sequence shown here is derived from an EMBL/GenBank/DDBJ whole genome shotgun (WGS) entry which is preliminary data.</text>
</comment>
<sequence>MTSQLDVEIKILKDGDEIIGLWDNRILVKHKDGSAEFFILEIDSDGYPRLTNKTWKITKGDGEIHVTKKETEERKGSRSKGGKPPKVMTF</sequence>
<protein>
    <submittedName>
        <fullName evidence="2">Uncharacterized protein</fullName>
    </submittedName>
</protein>
<dbReference type="AlphaFoldDB" id="A0AA93AMA0"/>
<feature type="region of interest" description="Disordered" evidence="1">
    <location>
        <begin position="66"/>
        <end position="90"/>
    </location>
</feature>
<feature type="compositionally biased region" description="Basic and acidic residues" evidence="1">
    <location>
        <begin position="66"/>
        <end position="76"/>
    </location>
</feature>
<proteinExistence type="predicted"/>
<dbReference type="Proteomes" id="UP000256540">
    <property type="component" value="Unassembled WGS sequence"/>
</dbReference>
<evidence type="ECO:0000256" key="1">
    <source>
        <dbReference type="SAM" id="MobiDB-lite"/>
    </source>
</evidence>
<dbReference type="RefSeq" id="WP_107332636.1">
    <property type="nucleotide sequence ID" value="NZ_QHJS02000024.1"/>
</dbReference>
<accession>A0AA93AMA0</accession>
<reference evidence="2 3" key="1">
    <citation type="submission" date="2018-11" db="EMBL/GenBank/DDBJ databases">
        <title>Draft genome sequences of proposed Pectobacterium aquaticum sp. nov. isolated in France from fresh water.</title>
        <authorList>
            <person name="Pedron J."/>
            <person name="Barny M.A."/>
        </authorList>
    </citation>
    <scope>NUCLEOTIDE SEQUENCE [LARGE SCALE GENOMIC DNA]</scope>
    <source>
        <strain evidence="2 3">A127-S21-F16</strain>
    </source>
</reference>
<name>A0AA93AMA0_9GAMM</name>
<gene>
    <name evidence="2" type="ORF">DMB84_008745</name>
</gene>
<dbReference type="EMBL" id="QHJS02000024">
    <property type="protein sequence ID" value="RRO20907.1"/>
    <property type="molecule type" value="Genomic_DNA"/>
</dbReference>